<sequence>MLLAKSRLKVPSGCESVDCNRGDMFLKRRAGFIRFLVLRVPRIAHCFKDGGNEGEQFTCFCGVVGARHMGSAFGHFGKCGEFHAGILKLWQ</sequence>
<dbReference type="AlphaFoldDB" id="A0A418ZU57"/>
<reference evidence="1 2" key="1">
    <citation type="submission" date="2018-09" db="EMBL/GenBank/DDBJ databases">
        <title>Paracoccus onubensis nov. sp. a moderate halophilic bacterium isolated from Gruta de las Maravillas (Aracena, Spain).</title>
        <authorList>
            <person name="Jurado V."/>
            <person name="Gutierrez-Patricio S."/>
            <person name="Gonzalez-Pimentel J.L."/>
            <person name="Laiz L."/>
            <person name="Saiz-Jimenez C."/>
        </authorList>
    </citation>
    <scope>NUCLEOTIDE SEQUENCE [LARGE SCALE GENOMIC DNA]</scope>
    <source>
        <strain evidence="1 2">DSM 19484</strain>
    </source>
</reference>
<gene>
    <name evidence="1" type="ORF">D3P06_12835</name>
</gene>
<dbReference type="EMBL" id="QZEV01000072">
    <property type="protein sequence ID" value="RJL00963.1"/>
    <property type="molecule type" value="Genomic_DNA"/>
</dbReference>
<proteinExistence type="predicted"/>
<organism evidence="1 2">
    <name type="scientific">Paracoccus aestuarii</name>
    <dbReference type="NCBI Taxonomy" id="453842"/>
    <lineage>
        <taxon>Bacteria</taxon>
        <taxon>Pseudomonadati</taxon>
        <taxon>Pseudomonadota</taxon>
        <taxon>Alphaproteobacteria</taxon>
        <taxon>Rhodobacterales</taxon>
        <taxon>Paracoccaceae</taxon>
        <taxon>Paracoccus</taxon>
    </lineage>
</organism>
<evidence type="ECO:0000313" key="1">
    <source>
        <dbReference type="EMBL" id="RJL00963.1"/>
    </source>
</evidence>
<comment type="caution">
    <text evidence="1">The sequence shown here is derived from an EMBL/GenBank/DDBJ whole genome shotgun (WGS) entry which is preliminary data.</text>
</comment>
<keyword evidence="2" id="KW-1185">Reference proteome</keyword>
<evidence type="ECO:0000313" key="2">
    <source>
        <dbReference type="Proteomes" id="UP000285530"/>
    </source>
</evidence>
<accession>A0A418ZU57</accession>
<dbReference type="Proteomes" id="UP000285530">
    <property type="component" value="Unassembled WGS sequence"/>
</dbReference>
<name>A0A418ZU57_9RHOB</name>
<protein>
    <submittedName>
        <fullName evidence="1">Uncharacterized protein</fullName>
    </submittedName>
</protein>